<organism evidence="1 2">
    <name type="scientific">Leucogyrophana mollusca</name>
    <dbReference type="NCBI Taxonomy" id="85980"/>
    <lineage>
        <taxon>Eukaryota</taxon>
        <taxon>Fungi</taxon>
        <taxon>Dikarya</taxon>
        <taxon>Basidiomycota</taxon>
        <taxon>Agaricomycotina</taxon>
        <taxon>Agaricomycetes</taxon>
        <taxon>Agaricomycetidae</taxon>
        <taxon>Boletales</taxon>
        <taxon>Boletales incertae sedis</taxon>
        <taxon>Leucogyrophana</taxon>
    </lineage>
</organism>
<evidence type="ECO:0000313" key="1">
    <source>
        <dbReference type="EMBL" id="KAH7922187.1"/>
    </source>
</evidence>
<gene>
    <name evidence="1" type="ORF">BV22DRAFT_1037766</name>
</gene>
<dbReference type="EMBL" id="MU266494">
    <property type="protein sequence ID" value="KAH7922187.1"/>
    <property type="molecule type" value="Genomic_DNA"/>
</dbReference>
<proteinExistence type="predicted"/>
<sequence>MSATTDSETDKLANAVIGALMIGSLAMTFAFGIATIQTYHYYRNYPNDPAWLKSLVTIVLLCIVGHSIAVLSGMYTISVTDFDQIAIELLGEPLPRGFSASVLLSGFLGSAAQGYFAQRVYAFSGGIRIPIVCWALSALRFAGSVALAAGAFKGVSMPLYANEYAWLITTLLAMGAVNDGIIAGNMCYYLKSERNFVLRMGRSARSVDQMIMYTIETGLITGLTAVVILILFLSMRNSLDWFAVFLVFGQIFANTFLASLNARKVRTDINETVISLPCVTTLRSGTALDTVRLPGRLRRAPKGGLFPTPSSTGQNGSSSSAFDPTDRMFSEPPIAPGIVVEVSKTTATDAA</sequence>
<accession>A0ACB8BBL0</accession>
<evidence type="ECO:0000313" key="2">
    <source>
        <dbReference type="Proteomes" id="UP000790709"/>
    </source>
</evidence>
<reference evidence="1" key="1">
    <citation type="journal article" date="2021" name="New Phytol.">
        <title>Evolutionary innovations through gain and loss of genes in the ectomycorrhizal Boletales.</title>
        <authorList>
            <person name="Wu G."/>
            <person name="Miyauchi S."/>
            <person name="Morin E."/>
            <person name="Kuo A."/>
            <person name="Drula E."/>
            <person name="Varga T."/>
            <person name="Kohler A."/>
            <person name="Feng B."/>
            <person name="Cao Y."/>
            <person name="Lipzen A."/>
            <person name="Daum C."/>
            <person name="Hundley H."/>
            <person name="Pangilinan J."/>
            <person name="Johnson J."/>
            <person name="Barry K."/>
            <person name="LaButti K."/>
            <person name="Ng V."/>
            <person name="Ahrendt S."/>
            <person name="Min B."/>
            <person name="Choi I.G."/>
            <person name="Park H."/>
            <person name="Plett J.M."/>
            <person name="Magnuson J."/>
            <person name="Spatafora J.W."/>
            <person name="Nagy L.G."/>
            <person name="Henrissat B."/>
            <person name="Grigoriev I.V."/>
            <person name="Yang Z.L."/>
            <person name="Xu J."/>
            <person name="Martin F.M."/>
        </authorList>
    </citation>
    <scope>NUCLEOTIDE SEQUENCE</scope>
    <source>
        <strain evidence="1">KUC20120723A-06</strain>
    </source>
</reference>
<comment type="caution">
    <text evidence="1">The sequence shown here is derived from an EMBL/GenBank/DDBJ whole genome shotgun (WGS) entry which is preliminary data.</text>
</comment>
<dbReference type="Proteomes" id="UP000790709">
    <property type="component" value="Unassembled WGS sequence"/>
</dbReference>
<protein>
    <submittedName>
        <fullName evidence="1">Uncharacterized protein</fullName>
    </submittedName>
</protein>
<name>A0ACB8BBL0_9AGAM</name>
<keyword evidence="2" id="KW-1185">Reference proteome</keyword>